<dbReference type="SUPFAM" id="SSF48371">
    <property type="entry name" value="ARM repeat"/>
    <property type="match status" value="1"/>
</dbReference>
<protein>
    <submittedName>
        <fullName evidence="6">Histone-lysine N-methyltransferase SETD2</fullName>
    </submittedName>
</protein>
<dbReference type="GO" id="GO:0032259">
    <property type="term" value="P:methylation"/>
    <property type="evidence" value="ECO:0007669"/>
    <property type="project" value="UniProtKB-KW"/>
</dbReference>
<dbReference type="InterPro" id="IPR042294">
    <property type="entry name" value="SETD2_animal"/>
</dbReference>
<organism evidence="6">
    <name type="scientific">Schistosoma haematobium</name>
    <name type="common">Blood fluke</name>
    <dbReference type="NCBI Taxonomy" id="6185"/>
    <lineage>
        <taxon>Eukaryota</taxon>
        <taxon>Metazoa</taxon>
        <taxon>Spiralia</taxon>
        <taxon>Lophotrochozoa</taxon>
        <taxon>Platyhelminthes</taxon>
        <taxon>Trematoda</taxon>
        <taxon>Digenea</taxon>
        <taxon>Strigeidida</taxon>
        <taxon>Schistosomatoidea</taxon>
        <taxon>Schistosomatidae</taxon>
        <taxon>Schistosoma</taxon>
    </lineage>
</organism>
<dbReference type="EMBL" id="KL252129">
    <property type="protein sequence ID" value="KGB41804.1"/>
    <property type="molecule type" value="Genomic_DNA"/>
</dbReference>
<dbReference type="InterPro" id="IPR036020">
    <property type="entry name" value="WW_dom_sf"/>
</dbReference>
<evidence type="ECO:0000313" key="6">
    <source>
        <dbReference type="EMBL" id="KGB41804.1"/>
    </source>
</evidence>
<feature type="region of interest" description="Disordered" evidence="3">
    <location>
        <begin position="326"/>
        <end position="353"/>
    </location>
</feature>
<dbReference type="PANTHER" id="PTHR46711:SF1">
    <property type="entry name" value="HISTONE-LYSINE N-METHYLTRANSFERASE SETD2"/>
    <property type="match status" value="1"/>
</dbReference>
<evidence type="ECO:0000256" key="2">
    <source>
        <dbReference type="ARBA" id="ARBA00023242"/>
    </source>
</evidence>
<dbReference type="Pfam" id="PF00397">
    <property type="entry name" value="WW"/>
    <property type="match status" value="1"/>
</dbReference>
<sequence length="561" mass="63116">MRVSEQKCYCGASTCSGVMGATSKYLQEKVRMKDTTMVERRILQLLQLDSFRNADDITLLLQVMVQECLTRYTRLQLLSRLIKTENDACLKLFRQYNGLDMLAAFMCDAAPKDWELKKQILVCLKHIPVSEQKQVQSNSRLMEIVAQWTSNPHHCRARSIPLESWKSADVHIAVSKSTKDNESSSIQTGDKNSDFAASPSSSDSFSSSLKENASCVLHASTLPVYEEGFDAITQTSDCDMSPVTVVDDDNGEIEIGYAADNNEINMDTEECKAKTNEEWIEEIKALACKLLEKWSKLPNGPKASNSSSCLSKAERRMLFEAQVKANENQCSSENSVPTSDDFVQTNPSNDEKDTDHLRQLLLCALLSECGRNDTALSNLLSNIAVELKSMPVVSTLLQALPRMLTLMSSSNDSDLVTRLCKELKRYADDDLNSLPAGWRSAADSSGRLYYYNKETNSVQWEKPLINSNEKDDKNTLTEEQYGQMKRQFTHEVGNYILRLLKPYRLPNCLTGRIDSSEDFVHITKKLTHSFVSKELKRSSLTSPPTFSNGLQERIRLSAVYV</sequence>
<dbReference type="InterPro" id="IPR016024">
    <property type="entry name" value="ARM-type_fold"/>
</dbReference>
<dbReference type="Gene3D" id="1.10.1740.100">
    <property type="entry name" value="Set2, Rpb1 interacting domain"/>
    <property type="match status" value="1"/>
</dbReference>
<keyword evidence="6" id="KW-0489">Methyltransferase</keyword>
<dbReference type="AlphaFoldDB" id="A0A095A7X0"/>
<proteinExistence type="predicted"/>
<dbReference type="GO" id="GO:0006355">
    <property type="term" value="P:regulation of DNA-templated transcription"/>
    <property type="evidence" value="ECO:0007669"/>
    <property type="project" value="InterPro"/>
</dbReference>
<dbReference type="PROSITE" id="PS50020">
    <property type="entry name" value="WW_DOMAIN_2"/>
    <property type="match status" value="1"/>
</dbReference>
<dbReference type="PANTHER" id="PTHR46711">
    <property type="entry name" value="HISTONE-LYSINE N-METHYLTRANSFERASE SETD2"/>
    <property type="match status" value="1"/>
</dbReference>
<dbReference type="InterPro" id="IPR001202">
    <property type="entry name" value="WW_dom"/>
</dbReference>
<dbReference type="InterPro" id="IPR038190">
    <property type="entry name" value="SRI_sf"/>
</dbReference>
<dbReference type="InterPro" id="IPR003616">
    <property type="entry name" value="Post-SET_dom"/>
</dbReference>
<dbReference type="Gene3D" id="2.20.70.10">
    <property type="match status" value="1"/>
</dbReference>
<gene>
    <name evidence="6" type="ORF">MS3_10352</name>
</gene>
<reference evidence="6" key="1">
    <citation type="journal article" date="2012" name="Nat. Genet.">
        <title>Whole-genome sequence of Schistosoma haematobium.</title>
        <authorList>
            <person name="Young N.D."/>
            <person name="Jex A.R."/>
            <person name="Li B."/>
            <person name="Liu S."/>
            <person name="Yang L."/>
            <person name="Xiong Z."/>
            <person name="Li Y."/>
            <person name="Cantacessi C."/>
            <person name="Hall R.S."/>
            <person name="Xu X."/>
            <person name="Chen F."/>
            <person name="Wu X."/>
            <person name="Zerlotini A."/>
            <person name="Oliveira G."/>
            <person name="Hofmann A."/>
            <person name="Zhang G."/>
            <person name="Fang X."/>
            <person name="Kang Y."/>
            <person name="Campbell B.E."/>
            <person name="Loukas A."/>
            <person name="Ranganathan S."/>
            <person name="Rollinson D."/>
            <person name="Rinaldi G."/>
            <person name="Brindley P.J."/>
            <person name="Yang H."/>
            <person name="Wang J."/>
            <person name="Wang J."/>
            <person name="Gasser R.B."/>
        </authorList>
    </citation>
    <scope>NUCLEOTIDE SEQUENCE [LARGE SCALE GENOMIC DNA]</scope>
</reference>
<evidence type="ECO:0000256" key="1">
    <source>
        <dbReference type="ARBA" id="ARBA00004123"/>
    </source>
</evidence>
<feature type="compositionally biased region" description="Polar residues" evidence="3">
    <location>
        <begin position="326"/>
        <end position="348"/>
    </location>
</feature>
<accession>A0A095A7X0</accession>
<evidence type="ECO:0000256" key="3">
    <source>
        <dbReference type="SAM" id="MobiDB-lite"/>
    </source>
</evidence>
<dbReference type="GO" id="GO:0005694">
    <property type="term" value="C:chromosome"/>
    <property type="evidence" value="ECO:0007669"/>
    <property type="project" value="InterPro"/>
</dbReference>
<comment type="subcellular location">
    <subcellularLocation>
        <location evidence="1">Nucleus</location>
    </subcellularLocation>
</comment>
<dbReference type="PROSITE" id="PS50868">
    <property type="entry name" value="POST_SET"/>
    <property type="match status" value="1"/>
</dbReference>
<evidence type="ECO:0000259" key="4">
    <source>
        <dbReference type="PROSITE" id="PS50020"/>
    </source>
</evidence>
<dbReference type="InterPro" id="IPR013257">
    <property type="entry name" value="SRI"/>
</dbReference>
<feature type="region of interest" description="Disordered" evidence="3">
    <location>
        <begin position="176"/>
        <end position="202"/>
    </location>
</feature>
<dbReference type="STRING" id="6185.A0A095A7X0"/>
<keyword evidence="2" id="KW-0539">Nucleus</keyword>
<feature type="domain" description="WW" evidence="4">
    <location>
        <begin position="432"/>
        <end position="465"/>
    </location>
</feature>
<dbReference type="GO" id="GO:0005634">
    <property type="term" value="C:nucleus"/>
    <property type="evidence" value="ECO:0007669"/>
    <property type="project" value="TreeGrafter"/>
</dbReference>
<dbReference type="SMART" id="SM00456">
    <property type="entry name" value="WW"/>
    <property type="match status" value="1"/>
</dbReference>
<dbReference type="SUPFAM" id="SSF51045">
    <property type="entry name" value="WW domain"/>
    <property type="match status" value="1"/>
</dbReference>
<evidence type="ECO:0000259" key="5">
    <source>
        <dbReference type="PROSITE" id="PS50868"/>
    </source>
</evidence>
<dbReference type="GO" id="GO:0046975">
    <property type="term" value="F:histone H3K36 methyltransferase activity"/>
    <property type="evidence" value="ECO:0007669"/>
    <property type="project" value="InterPro"/>
</dbReference>
<keyword evidence="6" id="KW-0808">Transferase</keyword>
<dbReference type="Pfam" id="PF08236">
    <property type="entry name" value="SRI"/>
    <property type="match status" value="1"/>
</dbReference>
<name>A0A095A7X0_SCHHA</name>
<dbReference type="SMART" id="SM00508">
    <property type="entry name" value="PostSET"/>
    <property type="match status" value="1"/>
</dbReference>
<feature type="domain" description="Post-SET" evidence="5">
    <location>
        <begin position="4"/>
        <end position="20"/>
    </location>
</feature>
<dbReference type="CDD" id="cd00201">
    <property type="entry name" value="WW"/>
    <property type="match status" value="1"/>
</dbReference>